<dbReference type="EMBL" id="CP001649">
    <property type="protein sequence ID" value="ACS80714.1"/>
    <property type="molecule type" value="Genomic_DNA"/>
</dbReference>
<keyword evidence="1" id="KW-0547">Nucleotide-binding</keyword>
<dbReference type="eggNOG" id="COG4185">
    <property type="taxonomic scope" value="Bacteria"/>
</dbReference>
<proteinExistence type="predicted"/>
<accession>C6BYV7</accession>
<dbReference type="SUPFAM" id="SSF52540">
    <property type="entry name" value="P-loop containing nucleoside triphosphate hydrolases"/>
    <property type="match status" value="1"/>
</dbReference>
<dbReference type="Proteomes" id="UP000002601">
    <property type="component" value="Chromosome"/>
</dbReference>
<dbReference type="Gene3D" id="3.40.50.300">
    <property type="entry name" value="P-loop containing nucleotide triphosphate hydrolases"/>
    <property type="match status" value="1"/>
</dbReference>
<dbReference type="InterPro" id="IPR027417">
    <property type="entry name" value="P-loop_NTPase"/>
</dbReference>
<keyword evidence="2" id="KW-0067">ATP-binding</keyword>
<dbReference type="Pfam" id="PF06414">
    <property type="entry name" value="Zeta_toxin"/>
    <property type="match status" value="1"/>
</dbReference>
<reference evidence="4 5" key="1">
    <citation type="submission" date="2009-06" db="EMBL/GenBank/DDBJ databases">
        <title>Complete sequence of Desulfovibrio salexigens DSM 2638.</title>
        <authorList>
            <consortium name="US DOE Joint Genome Institute"/>
            <person name="Lucas S."/>
            <person name="Copeland A."/>
            <person name="Lapidus A."/>
            <person name="Glavina del Rio T."/>
            <person name="Tice H."/>
            <person name="Bruce D."/>
            <person name="Goodwin L."/>
            <person name="Pitluck S."/>
            <person name="Munk A.C."/>
            <person name="Brettin T."/>
            <person name="Detter J.C."/>
            <person name="Han C."/>
            <person name="Tapia R."/>
            <person name="Larimer F."/>
            <person name="Land M."/>
            <person name="Hauser L."/>
            <person name="Kyrpides N."/>
            <person name="Anderson I."/>
            <person name="Wall J.D."/>
            <person name="Arkin A.P."/>
            <person name="Dehal P."/>
            <person name="Chivian D."/>
            <person name="Giles B."/>
            <person name="Hazen T.C."/>
        </authorList>
    </citation>
    <scope>NUCLEOTIDE SEQUENCE [LARGE SCALE GENOMIC DNA]</scope>
    <source>
        <strain evidence="5">ATCC 14822 / DSM 2638 / NCIMB 8403 / VKM B-1763</strain>
    </source>
</reference>
<feature type="domain" description="Zeta toxin" evidence="3">
    <location>
        <begin position="4"/>
        <end position="147"/>
    </location>
</feature>
<organism evidence="4 5">
    <name type="scientific">Maridesulfovibrio salexigens (strain ATCC 14822 / DSM 2638 / NCIMB 8403 / VKM B-1763)</name>
    <name type="common">Desulfovibrio salexigens</name>
    <dbReference type="NCBI Taxonomy" id="526222"/>
    <lineage>
        <taxon>Bacteria</taxon>
        <taxon>Pseudomonadati</taxon>
        <taxon>Thermodesulfobacteriota</taxon>
        <taxon>Desulfovibrionia</taxon>
        <taxon>Desulfovibrionales</taxon>
        <taxon>Desulfovibrionaceae</taxon>
        <taxon>Maridesulfovibrio</taxon>
    </lineage>
</organism>
<evidence type="ECO:0000313" key="5">
    <source>
        <dbReference type="Proteomes" id="UP000002601"/>
    </source>
</evidence>
<name>C6BYV7_MARSD</name>
<evidence type="ECO:0000313" key="4">
    <source>
        <dbReference type="EMBL" id="ACS80714.1"/>
    </source>
</evidence>
<dbReference type="AlphaFoldDB" id="C6BYV7"/>
<dbReference type="RefSeq" id="WP_015852530.1">
    <property type="nucleotide sequence ID" value="NC_012881.1"/>
</dbReference>
<keyword evidence="5" id="KW-1185">Reference proteome</keyword>
<dbReference type="KEGG" id="dsa:Desal_2660"/>
<evidence type="ECO:0000256" key="1">
    <source>
        <dbReference type="ARBA" id="ARBA00022741"/>
    </source>
</evidence>
<dbReference type="InterPro" id="IPR010488">
    <property type="entry name" value="Zeta_toxin_domain"/>
</dbReference>
<dbReference type="GO" id="GO:0005524">
    <property type="term" value="F:ATP binding"/>
    <property type="evidence" value="ECO:0007669"/>
    <property type="project" value="UniProtKB-KW"/>
</dbReference>
<evidence type="ECO:0000259" key="3">
    <source>
        <dbReference type="Pfam" id="PF06414"/>
    </source>
</evidence>
<dbReference type="HOGENOM" id="CLU_094497_2_1_7"/>
<sequence>MPSKQIVIIAGPNGAGKTTFVDQFLPSLFETPLFVNADKIASGLAPFSPESEAIQAGKLMLKQIDKYVTEGLSFSLETTLSGKGYLRKIPKWQSQEYKVALVFLSLENEQAAIDRVAYRVSQGGHNIPVDVIKRRFHNGLSNFQIYKKLVDEWFLFDNMETGPHLIDFGGKIND</sequence>
<dbReference type="OrthoDB" id="9791543at2"/>
<dbReference type="GO" id="GO:0016301">
    <property type="term" value="F:kinase activity"/>
    <property type="evidence" value="ECO:0007669"/>
    <property type="project" value="InterPro"/>
</dbReference>
<dbReference type="PANTHER" id="PTHR39206:SF1">
    <property type="entry name" value="SLL8004 PROTEIN"/>
    <property type="match status" value="1"/>
</dbReference>
<dbReference type="PANTHER" id="PTHR39206">
    <property type="entry name" value="SLL8004 PROTEIN"/>
    <property type="match status" value="1"/>
</dbReference>
<dbReference type="STRING" id="526222.Desal_2660"/>
<protein>
    <recommendedName>
        <fullName evidence="3">Zeta toxin domain-containing protein</fullName>
    </recommendedName>
</protein>
<gene>
    <name evidence="4" type="ordered locus">Desal_2660</name>
</gene>
<evidence type="ECO:0000256" key="2">
    <source>
        <dbReference type="ARBA" id="ARBA00022840"/>
    </source>
</evidence>